<organism evidence="2 3">
    <name type="scientific">Roseivivax isoporae LMG 25204</name>
    <dbReference type="NCBI Taxonomy" id="1449351"/>
    <lineage>
        <taxon>Bacteria</taxon>
        <taxon>Pseudomonadati</taxon>
        <taxon>Pseudomonadota</taxon>
        <taxon>Alphaproteobacteria</taxon>
        <taxon>Rhodobacterales</taxon>
        <taxon>Roseobacteraceae</taxon>
        <taxon>Roseivivax</taxon>
    </lineage>
</organism>
<feature type="signal peptide" evidence="1">
    <location>
        <begin position="1"/>
        <end position="30"/>
    </location>
</feature>
<protein>
    <submittedName>
        <fullName evidence="2">Uncharacterized protein</fullName>
    </submittedName>
</protein>
<dbReference type="RefSeq" id="WP_043768504.1">
    <property type="nucleotide sequence ID" value="NZ_JAME01000008.1"/>
</dbReference>
<dbReference type="OrthoDB" id="7847197at2"/>
<keyword evidence="3" id="KW-1185">Reference proteome</keyword>
<comment type="caution">
    <text evidence="2">The sequence shown here is derived from an EMBL/GenBank/DDBJ whole genome shotgun (WGS) entry which is preliminary data.</text>
</comment>
<keyword evidence="1" id="KW-0732">Signal</keyword>
<gene>
    <name evidence="2" type="ORF">RISW2_22635</name>
</gene>
<dbReference type="AlphaFoldDB" id="X7FC88"/>
<evidence type="ECO:0000313" key="2">
    <source>
        <dbReference type="EMBL" id="ETX29716.1"/>
    </source>
</evidence>
<proteinExistence type="predicted"/>
<dbReference type="EMBL" id="JAME01000008">
    <property type="protein sequence ID" value="ETX29716.1"/>
    <property type="molecule type" value="Genomic_DNA"/>
</dbReference>
<name>X7FC88_9RHOB</name>
<dbReference type="eggNOG" id="COG3118">
    <property type="taxonomic scope" value="Bacteria"/>
</dbReference>
<reference evidence="2 3" key="1">
    <citation type="submission" date="2014-01" db="EMBL/GenBank/DDBJ databases">
        <title>Roseivivax isoporae LMG 25204 Genome Sequencing.</title>
        <authorList>
            <person name="Lai Q."/>
            <person name="Li G."/>
            <person name="Shao Z."/>
        </authorList>
    </citation>
    <scope>NUCLEOTIDE SEQUENCE [LARGE SCALE GENOMIC DNA]</scope>
    <source>
        <strain evidence="2 3">LMG 25204</strain>
    </source>
</reference>
<dbReference type="Proteomes" id="UP000023430">
    <property type="component" value="Unassembled WGS sequence"/>
</dbReference>
<accession>X7FC88</accession>
<dbReference type="STRING" id="1449351.RISW2_22635"/>
<sequence>MPTLLCPRHAPALAIMAMLIAACAVSRAEAQGLPVYTGEHGAFTRVVVALPADGKWSLIPPRDEEPARLRIAGAEQGFDLSQIWRRIDRSRVADLRPGDDRATLLLDLACACEVTATPDGTGHLILDVAPGRGEPSLLPTPALQIPIGNNAAEDIARALPLPPGDAAPTRVDEPATDGATQVAAAAILHDVSAAISSGILSSAEPEAALRRLAALEGSREPPDPGSAATSEAVPAPVRPHCDAYAFLDIRSGASPEPRFSAIAEARGLLLDGAGRVVPDRSRALVEIYLSLGLGQEVIPLLAAAGTPDAADLDQLARLMEDPAAERPGLAARLACGVTEHVWALFDPAVDAAMLDGDAIVASVDAWSQPLQAHLGPAVMRRLRLRGMDDVARRIGLRLDRSDVTRSDKQRLEAARLSPAGATEPLRALRASADEEVAVAALEDLAHATDDPGEAASLADHAGAMAQEYRGSAKEVELFSAQVAALAASGAYGEAHDLLAADPGRAGDALQDLERRILEAALADAHVARSLSFLVARSDDLGPGSALPEARRLAAAARLLDGGLADPALSVLAGITAERHARDRSILEARGALMLRRPEEAEIALIGLAGEDAETLRAEAREMMGDFAYLDLQDGDAVPAPLRQDAAILAGNWSGVAEADDDAWAEAARLMQAEALTQSLDPERLASFEDIASRSADTRAALEALLSRTAMAEE</sequence>
<evidence type="ECO:0000313" key="3">
    <source>
        <dbReference type="Proteomes" id="UP000023430"/>
    </source>
</evidence>
<evidence type="ECO:0000256" key="1">
    <source>
        <dbReference type="SAM" id="SignalP"/>
    </source>
</evidence>
<feature type="chain" id="PRO_5004978738" evidence="1">
    <location>
        <begin position="31"/>
        <end position="713"/>
    </location>
</feature>